<dbReference type="InterPro" id="IPR036291">
    <property type="entry name" value="NAD(P)-bd_dom_sf"/>
</dbReference>
<dbReference type="AlphaFoldDB" id="A0AAF0Y7E4"/>
<keyword evidence="3" id="KW-0560">Oxidoreductase</keyword>
<dbReference type="SUPFAM" id="SSF51735">
    <property type="entry name" value="NAD(P)-binding Rossmann-fold domains"/>
    <property type="match status" value="1"/>
</dbReference>
<dbReference type="Pfam" id="PF13561">
    <property type="entry name" value="adh_short_C2"/>
    <property type="match status" value="1"/>
</dbReference>
<evidence type="ECO:0000256" key="3">
    <source>
        <dbReference type="ARBA" id="ARBA00023002"/>
    </source>
</evidence>
<dbReference type="InterPro" id="IPR002347">
    <property type="entry name" value="SDR_fam"/>
</dbReference>
<gene>
    <name evidence="4" type="primary">lvr</name>
    <name evidence="4" type="ORF">LOC62_03G004963</name>
</gene>
<keyword evidence="2" id="KW-0521">NADP</keyword>
<evidence type="ECO:0000313" key="4">
    <source>
        <dbReference type="EMBL" id="WOO81440.1"/>
    </source>
</evidence>
<dbReference type="PRINTS" id="PR00080">
    <property type="entry name" value="SDRFAMILY"/>
</dbReference>
<dbReference type="PROSITE" id="PS00061">
    <property type="entry name" value="ADH_SHORT"/>
    <property type="match status" value="1"/>
</dbReference>
<dbReference type="GO" id="GO:0016491">
    <property type="term" value="F:oxidoreductase activity"/>
    <property type="evidence" value="ECO:0007669"/>
    <property type="project" value="UniProtKB-KW"/>
</dbReference>
<accession>A0AAF0Y7E4</accession>
<dbReference type="CDD" id="cd05233">
    <property type="entry name" value="SDR_c"/>
    <property type="match status" value="1"/>
</dbReference>
<proteinExistence type="inferred from homology"/>
<dbReference type="PANTHER" id="PTHR24321:SF8">
    <property type="entry name" value="ESTRADIOL 17-BETA-DEHYDROGENASE 8-RELATED"/>
    <property type="match status" value="1"/>
</dbReference>
<evidence type="ECO:0000256" key="2">
    <source>
        <dbReference type="ARBA" id="ARBA00022857"/>
    </source>
</evidence>
<evidence type="ECO:0000256" key="1">
    <source>
        <dbReference type="ARBA" id="ARBA00006484"/>
    </source>
</evidence>
<dbReference type="InterPro" id="IPR020904">
    <property type="entry name" value="Sc_DH/Rdtase_CS"/>
</dbReference>
<comment type="similarity">
    <text evidence="1">Belongs to the short-chain dehydrogenases/reductases (SDR) family.</text>
</comment>
<protein>
    <submittedName>
        <fullName evidence="4">Levodione reductase</fullName>
    </submittedName>
</protein>
<dbReference type="Proteomes" id="UP000827549">
    <property type="component" value="Chromosome 3"/>
</dbReference>
<dbReference type="PRINTS" id="PR00081">
    <property type="entry name" value="GDHRDH"/>
</dbReference>
<organism evidence="4 5">
    <name type="scientific">Vanrija pseudolonga</name>
    <dbReference type="NCBI Taxonomy" id="143232"/>
    <lineage>
        <taxon>Eukaryota</taxon>
        <taxon>Fungi</taxon>
        <taxon>Dikarya</taxon>
        <taxon>Basidiomycota</taxon>
        <taxon>Agaricomycotina</taxon>
        <taxon>Tremellomycetes</taxon>
        <taxon>Trichosporonales</taxon>
        <taxon>Trichosporonaceae</taxon>
        <taxon>Vanrija</taxon>
    </lineage>
</organism>
<keyword evidence="5" id="KW-1185">Reference proteome</keyword>
<dbReference type="PANTHER" id="PTHR24321">
    <property type="entry name" value="DEHYDROGENASES, SHORT CHAIN"/>
    <property type="match status" value="1"/>
</dbReference>
<name>A0AAF0Y7E4_9TREE</name>
<dbReference type="GeneID" id="87808194"/>
<evidence type="ECO:0000313" key="5">
    <source>
        <dbReference type="Proteomes" id="UP000827549"/>
    </source>
</evidence>
<dbReference type="Gene3D" id="3.40.50.720">
    <property type="entry name" value="NAD(P)-binding Rossmann-like Domain"/>
    <property type="match status" value="1"/>
</dbReference>
<dbReference type="RefSeq" id="XP_062627472.1">
    <property type="nucleotide sequence ID" value="XM_062771488.1"/>
</dbReference>
<sequence length="285" mass="29666">MPASLFSTPGVALITGAASGLGLVPTAVPLTHGQIGAQTARTFVKNDCRRLVLADINEEPLTKIAGELKAAAPDVDVLAVKCNVANEDDVKNLVAAAVSHFGRIDYAVNAAGIVGPNSHLSSVEVDAYDKLVSINARGLFLCQREELKQMAKQDKAGAPGTDPVRQSRGSIVNLASVAGLVGSGILGAYVSTKHAVVGLTKSAALENAVNGIRINAVAPGVIDTPMTREQFIQPLNDALSDDKFNMGRRGRADEVADVIVFMSSEGASYVNGSTWTIDGCWTAGR</sequence>
<dbReference type="FunFam" id="3.40.50.720:FF:000084">
    <property type="entry name" value="Short-chain dehydrogenase reductase"/>
    <property type="match status" value="1"/>
</dbReference>
<reference evidence="4" key="1">
    <citation type="submission" date="2023-10" db="EMBL/GenBank/DDBJ databases">
        <authorList>
            <person name="Noh H."/>
        </authorList>
    </citation>
    <scope>NUCLEOTIDE SEQUENCE</scope>
    <source>
        <strain evidence="4">DUCC4014</strain>
    </source>
</reference>
<dbReference type="EMBL" id="CP086716">
    <property type="protein sequence ID" value="WOO81440.1"/>
    <property type="molecule type" value="Genomic_DNA"/>
</dbReference>